<proteinExistence type="predicted"/>
<dbReference type="RefSeq" id="WP_341877575.1">
    <property type="nucleotide sequence ID" value="NZ_CP121687.1"/>
</dbReference>
<sequence length="333" mass="39816">MPTLFPVHKRIPPVLIPNYSQQFIFPISGMKLKNDEFITIGCVKFVNRNYLLSKYKGNFESFKVDAFAIVDISKHSSQKKYDEGYNSLALKILKEVIGYLNILVYKKYGLRIERKVMISNIPEQEIDDGFTIYISCTDDECQIHNNISLDLTLTKDGIQTFLDKKEWNSYFEISFESRNEIQKRIGKALEYLYYIFNEIYTNERVIKYFIVLNHLIRRDYKTDLNCHGIESILNFFFYEYKLIEVTKELKNYKFSTSFLEMYARLRNNILHGILDVEKEETPINEEDYYFLKRIVMELLIVLVEDSKINKFDSMKEIYEFTNEYRTNKKQRNS</sequence>
<dbReference type="Proteomes" id="UP001486565">
    <property type="component" value="Chromosome"/>
</dbReference>
<accession>A0ABZ2Y9D5</accession>
<evidence type="ECO:0000313" key="1">
    <source>
        <dbReference type="EMBL" id="WZL70613.1"/>
    </source>
</evidence>
<name>A0ABZ2Y9D5_9FIRM</name>
<evidence type="ECO:0008006" key="3">
    <source>
        <dbReference type="Google" id="ProtNLM"/>
    </source>
</evidence>
<protein>
    <recommendedName>
        <fullName evidence="3">Apea-like HEPN domain-containing protein</fullName>
    </recommendedName>
</protein>
<organism evidence="1 2">
    <name type="scientific">Defluviitalea saccharophila</name>
    <dbReference type="NCBI Taxonomy" id="879970"/>
    <lineage>
        <taxon>Bacteria</taxon>
        <taxon>Bacillati</taxon>
        <taxon>Bacillota</taxon>
        <taxon>Clostridia</taxon>
        <taxon>Lachnospirales</taxon>
        <taxon>Defluviitaleaceae</taxon>
        <taxon>Defluviitalea</taxon>
    </lineage>
</organism>
<gene>
    <name evidence="1" type="ORF">QBE51_03540</name>
</gene>
<dbReference type="EMBL" id="CP121687">
    <property type="protein sequence ID" value="WZL70613.1"/>
    <property type="molecule type" value="Genomic_DNA"/>
</dbReference>
<keyword evidence="2" id="KW-1185">Reference proteome</keyword>
<reference evidence="1 2" key="1">
    <citation type="submission" date="2023-03" db="EMBL/GenBank/DDBJ databases">
        <title>Novel Species.</title>
        <authorList>
            <person name="Ma S."/>
        </authorList>
    </citation>
    <scope>NUCLEOTIDE SEQUENCE [LARGE SCALE GENOMIC DNA]</scope>
    <source>
        <strain evidence="1 2">LIND6LT2</strain>
    </source>
</reference>
<evidence type="ECO:0000313" key="2">
    <source>
        <dbReference type="Proteomes" id="UP001486565"/>
    </source>
</evidence>